<dbReference type="EMBL" id="UINC01021171">
    <property type="protein sequence ID" value="SVA88163.1"/>
    <property type="molecule type" value="Genomic_DNA"/>
</dbReference>
<evidence type="ECO:0000313" key="1">
    <source>
        <dbReference type="EMBL" id="SVA88163.1"/>
    </source>
</evidence>
<protein>
    <submittedName>
        <fullName evidence="1">Uncharacterized protein</fullName>
    </submittedName>
</protein>
<sequence length="69" mass="7492">MAQDFNNISTMANKKLKQEAKLALAKTNRAASGRRDTLNLSQLPTVYKADNTLTNNANSGGLVTGRPWT</sequence>
<proteinExistence type="predicted"/>
<name>A0A381ZHC8_9ZZZZ</name>
<organism evidence="1">
    <name type="scientific">marine metagenome</name>
    <dbReference type="NCBI Taxonomy" id="408172"/>
    <lineage>
        <taxon>unclassified sequences</taxon>
        <taxon>metagenomes</taxon>
        <taxon>ecological metagenomes</taxon>
    </lineage>
</organism>
<reference evidence="1" key="1">
    <citation type="submission" date="2018-05" db="EMBL/GenBank/DDBJ databases">
        <authorList>
            <person name="Lanie J.A."/>
            <person name="Ng W.-L."/>
            <person name="Kazmierczak K.M."/>
            <person name="Andrzejewski T.M."/>
            <person name="Davidsen T.M."/>
            <person name="Wayne K.J."/>
            <person name="Tettelin H."/>
            <person name="Glass J.I."/>
            <person name="Rusch D."/>
            <person name="Podicherti R."/>
            <person name="Tsui H.-C.T."/>
            <person name="Winkler M.E."/>
        </authorList>
    </citation>
    <scope>NUCLEOTIDE SEQUENCE</scope>
</reference>
<gene>
    <name evidence="1" type="ORF">METZ01_LOCUS141017</name>
</gene>
<dbReference type="AlphaFoldDB" id="A0A381ZHC8"/>
<accession>A0A381ZHC8</accession>